<dbReference type="InterPro" id="IPR034750">
    <property type="entry name" value="CULT"/>
</dbReference>
<gene>
    <name evidence="15" type="ORF">CSSPJE1EN2_LOCUS23261</name>
</gene>
<evidence type="ECO:0000259" key="13">
    <source>
        <dbReference type="PROSITE" id="PS51787"/>
    </source>
</evidence>
<protein>
    <recommendedName>
        <fullName evidence="6">Protein cereblon</fullName>
    </recommendedName>
</protein>
<evidence type="ECO:0000313" key="15">
    <source>
        <dbReference type="EMBL" id="CAK9881905.1"/>
    </source>
</evidence>
<dbReference type="PANTHER" id="PTHR14255:SF4">
    <property type="entry name" value="PROTEIN CEREBLON"/>
    <property type="match status" value="1"/>
</dbReference>
<dbReference type="PROSITE" id="PS51788">
    <property type="entry name" value="CULT"/>
    <property type="match status" value="1"/>
</dbReference>
<comment type="similarity">
    <text evidence="5">Belongs to the 4-toluene sulfonate uptake permease (TSUP) (TC 2.A.102) family.</text>
</comment>
<keyword evidence="8" id="KW-0479">Metal-binding</keyword>
<name>A0ABP1BZM4_9BRYO</name>
<evidence type="ECO:0000256" key="10">
    <source>
        <dbReference type="ARBA" id="ARBA00022833"/>
    </source>
</evidence>
<evidence type="ECO:0000256" key="11">
    <source>
        <dbReference type="ARBA" id="ARBA00023242"/>
    </source>
</evidence>
<feature type="domain" description="CULT" evidence="14">
    <location>
        <begin position="454"/>
        <end position="561"/>
    </location>
</feature>
<dbReference type="PANTHER" id="PTHR14255">
    <property type="entry name" value="CEREBLON"/>
    <property type="match status" value="1"/>
</dbReference>
<dbReference type="Pfam" id="PF03226">
    <property type="entry name" value="Yippee-Mis18"/>
    <property type="match status" value="1"/>
</dbReference>
<dbReference type="EMBL" id="OZ023709">
    <property type="protein sequence ID" value="CAK9881905.1"/>
    <property type="molecule type" value="Genomic_DNA"/>
</dbReference>
<keyword evidence="10" id="KW-0862">Zinc</keyword>
<proteinExistence type="inferred from homology"/>
<feature type="region of interest" description="Disordered" evidence="12">
    <location>
        <begin position="280"/>
        <end position="307"/>
    </location>
</feature>
<comment type="similarity">
    <text evidence="4">Belongs to the CRBN family.</text>
</comment>
<dbReference type="InterPro" id="IPR046336">
    <property type="entry name" value="Lon_prtase_N_sf"/>
</dbReference>
<dbReference type="Gene3D" id="2.170.150.20">
    <property type="entry name" value="Peptide methionine sulfoxide reductase"/>
    <property type="match status" value="1"/>
</dbReference>
<comment type="subcellular location">
    <subcellularLocation>
        <location evidence="2">Cytoplasm</location>
    </subcellularLocation>
    <subcellularLocation>
        <location evidence="1">Nucleus</location>
    </subcellularLocation>
</comment>
<evidence type="ECO:0000256" key="4">
    <source>
        <dbReference type="ARBA" id="ARBA00005293"/>
    </source>
</evidence>
<comment type="pathway">
    <text evidence="3">Protein modification; protein ubiquitination.</text>
</comment>
<evidence type="ECO:0000256" key="12">
    <source>
        <dbReference type="SAM" id="MobiDB-lite"/>
    </source>
</evidence>
<dbReference type="SUPFAM" id="SSF88697">
    <property type="entry name" value="PUA domain-like"/>
    <property type="match status" value="2"/>
</dbReference>
<keyword evidence="7" id="KW-0963">Cytoplasm</keyword>
<dbReference type="Gene3D" id="1.20.58.1480">
    <property type="match status" value="1"/>
</dbReference>
<evidence type="ECO:0000256" key="5">
    <source>
        <dbReference type="ARBA" id="ARBA00009142"/>
    </source>
</evidence>
<dbReference type="InterPro" id="IPR015947">
    <property type="entry name" value="PUA-like_sf"/>
</dbReference>
<dbReference type="Pfam" id="PF02190">
    <property type="entry name" value="LON_substr_bdg"/>
    <property type="match status" value="1"/>
</dbReference>
<organism evidence="15 16">
    <name type="scientific">Sphagnum jensenii</name>
    <dbReference type="NCBI Taxonomy" id="128206"/>
    <lineage>
        <taxon>Eukaryota</taxon>
        <taxon>Viridiplantae</taxon>
        <taxon>Streptophyta</taxon>
        <taxon>Embryophyta</taxon>
        <taxon>Bryophyta</taxon>
        <taxon>Sphagnophytina</taxon>
        <taxon>Sphagnopsida</taxon>
        <taxon>Sphagnales</taxon>
        <taxon>Sphagnaceae</taxon>
        <taxon>Sphagnum</taxon>
    </lineage>
</organism>
<feature type="region of interest" description="Disordered" evidence="12">
    <location>
        <begin position="1"/>
        <end position="39"/>
    </location>
</feature>
<reference evidence="15" key="1">
    <citation type="submission" date="2024-03" db="EMBL/GenBank/DDBJ databases">
        <authorList>
            <consortium name="ELIXIR-Norway"/>
            <consortium name="Elixir Norway"/>
        </authorList>
    </citation>
    <scope>NUCLEOTIDE SEQUENCE</scope>
</reference>
<evidence type="ECO:0000256" key="8">
    <source>
        <dbReference type="ARBA" id="ARBA00022723"/>
    </source>
</evidence>
<evidence type="ECO:0000256" key="3">
    <source>
        <dbReference type="ARBA" id="ARBA00004906"/>
    </source>
</evidence>
<evidence type="ECO:0000256" key="9">
    <source>
        <dbReference type="ARBA" id="ARBA00022786"/>
    </source>
</evidence>
<evidence type="ECO:0000256" key="7">
    <source>
        <dbReference type="ARBA" id="ARBA00022490"/>
    </source>
</evidence>
<dbReference type="InterPro" id="IPR004910">
    <property type="entry name" value="Yippee/Mis18/Cereblon"/>
</dbReference>
<evidence type="ECO:0000259" key="14">
    <source>
        <dbReference type="PROSITE" id="PS51788"/>
    </source>
</evidence>
<dbReference type="SMART" id="SM00464">
    <property type="entry name" value="LON"/>
    <property type="match status" value="1"/>
</dbReference>
<dbReference type="Gene3D" id="2.30.130.40">
    <property type="entry name" value="LON domain-like"/>
    <property type="match status" value="1"/>
</dbReference>
<accession>A0ABP1BZM4</accession>
<dbReference type="InterPro" id="IPR003111">
    <property type="entry name" value="Lon_prtase_N"/>
</dbReference>
<evidence type="ECO:0000313" key="16">
    <source>
        <dbReference type="Proteomes" id="UP001497522"/>
    </source>
</evidence>
<feature type="domain" description="Lon N-terminal" evidence="13">
    <location>
        <begin position="120"/>
        <end position="455"/>
    </location>
</feature>
<evidence type="ECO:0000256" key="1">
    <source>
        <dbReference type="ARBA" id="ARBA00004123"/>
    </source>
</evidence>
<dbReference type="Proteomes" id="UP001497522">
    <property type="component" value="Chromosome 8"/>
</dbReference>
<sequence length="561" mass="61518">MEGGIDGGLRNGGVEEDIVEPSTGSGLPPPSDEDERAGFEQIQMQHFRELDMEQLEVEDIDYDSTSILSDDDSSMAGHGDGGGGAHGGFTFDTNLASMHTYLGEVDDVTSSRSFADAGAVLTLAMFYLEGIVLFPGDTLPLRVLQPRFLAAVDRARHSVEAPNMLGVIHVRARPQDGQVHVASVGTTAEIRQLRQLPDGSMNVVAKGRQRFRVCNARTEADGVLIAQVLIIDEETPLHIPRDAFGLLASVPAFQSGKVPRAVVTSPLAYELSDDETVELEVSDSDSGTEEERVLQTPGHDGEGLVAGEGLGSVENLESEDMDSQDQGTPLALDYGNVDYGNGSGLKRPGEGGWGGARKAWAVDASKWRWRAQRTAWPHWVYSQFDAYELARRAADMLRQMADLPRMEAMVRSPNLLSYHIASNMPLQDATRQELLEVDGTVHRLRREIELLETMDQLRCKCCFSIIARRSDMLVMSSDGPITAYVNAHGYVHETLTLARARGLILAGQPQTTNSWFPGYAWTLAECTACAEHMGWRFKAVAKETRPRAFWGIRRSQLAENC</sequence>
<feature type="compositionally biased region" description="Gly residues" evidence="12">
    <location>
        <begin position="1"/>
        <end position="11"/>
    </location>
</feature>
<evidence type="ECO:0000256" key="2">
    <source>
        <dbReference type="ARBA" id="ARBA00004496"/>
    </source>
</evidence>
<keyword evidence="16" id="KW-1185">Reference proteome</keyword>
<keyword evidence="9" id="KW-0833">Ubl conjugation pathway</keyword>
<evidence type="ECO:0000256" key="6">
    <source>
        <dbReference type="ARBA" id="ARBA00014394"/>
    </source>
</evidence>
<keyword evidence="11" id="KW-0539">Nucleus</keyword>
<dbReference type="PROSITE" id="PS51787">
    <property type="entry name" value="LON_N"/>
    <property type="match status" value="1"/>
</dbReference>
<dbReference type="CDD" id="cd15777">
    <property type="entry name" value="CRBN_C_like"/>
    <property type="match status" value="1"/>
</dbReference>